<dbReference type="InterPro" id="IPR023186">
    <property type="entry name" value="IUNH"/>
</dbReference>
<keyword evidence="1 4" id="KW-0378">Hydrolase</keyword>
<dbReference type="InterPro" id="IPR036452">
    <property type="entry name" value="Ribo_hydro-like"/>
</dbReference>
<dbReference type="PANTHER" id="PTHR12304:SF4">
    <property type="entry name" value="URIDINE NUCLEOSIDASE"/>
    <property type="match status" value="1"/>
</dbReference>
<protein>
    <submittedName>
        <fullName evidence="4">Nucleoside hydrolase</fullName>
    </submittedName>
</protein>
<dbReference type="Proteomes" id="UP000216311">
    <property type="component" value="Unassembled WGS sequence"/>
</dbReference>
<dbReference type="Gene3D" id="3.90.245.10">
    <property type="entry name" value="Ribonucleoside hydrolase-like"/>
    <property type="match status" value="1"/>
</dbReference>
<dbReference type="EMBL" id="NMVQ01000046">
    <property type="protein sequence ID" value="OYO17201.1"/>
    <property type="molecule type" value="Genomic_DNA"/>
</dbReference>
<accession>A0A255GNN4</accession>
<evidence type="ECO:0000313" key="4">
    <source>
        <dbReference type="EMBL" id="OYO17201.1"/>
    </source>
</evidence>
<dbReference type="RefSeq" id="WP_094365280.1">
    <property type="nucleotide sequence ID" value="NZ_NMVQ01000046.1"/>
</dbReference>
<organism evidence="4 5">
    <name type="scientific">Enemella dayhoffiae</name>
    <dbReference type="NCBI Taxonomy" id="2016507"/>
    <lineage>
        <taxon>Bacteria</taxon>
        <taxon>Bacillati</taxon>
        <taxon>Actinomycetota</taxon>
        <taxon>Actinomycetes</taxon>
        <taxon>Propionibacteriales</taxon>
        <taxon>Propionibacteriaceae</taxon>
        <taxon>Enemella</taxon>
    </lineage>
</organism>
<name>A0A255GNN4_9ACTN</name>
<evidence type="ECO:0000256" key="1">
    <source>
        <dbReference type="ARBA" id="ARBA00022801"/>
    </source>
</evidence>
<keyword evidence="2" id="KW-0326">Glycosidase</keyword>
<evidence type="ECO:0000256" key="2">
    <source>
        <dbReference type="ARBA" id="ARBA00023295"/>
    </source>
</evidence>
<proteinExistence type="predicted"/>
<dbReference type="Pfam" id="PF01156">
    <property type="entry name" value="IU_nuc_hydro"/>
    <property type="match status" value="1"/>
</dbReference>
<sequence length="345" mass="37090">MRLLADVDTGIDDALALIWLAAREDVDLVGVSTTSGNTTAEQAAWNSLAVLESCGRFGVEVCTGTPTPLQVPPSTTPETHGDEGLGHAVLAEPRGSLSQRGFLDLWLDELRTHPGETTLLVTGPLTNLAVALRAEPRLPELMGRVVIMGGAFEHPGNTTPTAEWNAWVDPHAAAEAYAAWQGRPAPLPTVCSLGVTEPVTLDPAWLDALAERLGVPAPRLSPQRPRADRVPPTQLAWFDLLVESLRFYFEFHLDWGYGYLAQVHDLCAAMVALDAVAYQSEPVWVGVETDSPLTRGTTVRDTRKLLGHPANAEVVTAVDPAAIRERLLQDLLSRSARPDSSAPAS</sequence>
<dbReference type="InterPro" id="IPR001910">
    <property type="entry name" value="Inosine/uridine_hydrolase_dom"/>
</dbReference>
<dbReference type="SUPFAM" id="SSF53590">
    <property type="entry name" value="Nucleoside hydrolase"/>
    <property type="match status" value="1"/>
</dbReference>
<feature type="domain" description="Inosine/uridine-preferring nucleoside hydrolase" evidence="3">
    <location>
        <begin position="4"/>
        <end position="323"/>
    </location>
</feature>
<reference evidence="4 5" key="1">
    <citation type="submission" date="2017-07" db="EMBL/GenBank/DDBJ databases">
        <title>Draft whole genome sequences of clinical Proprionibacteriaceae strains.</title>
        <authorList>
            <person name="Bernier A.-M."/>
            <person name="Bernard K."/>
            <person name="Domingo M.-C."/>
        </authorList>
    </citation>
    <scope>NUCLEOTIDE SEQUENCE [LARGE SCALE GENOMIC DNA]</scope>
    <source>
        <strain evidence="4 5">NML 130396</strain>
    </source>
</reference>
<dbReference type="OrthoDB" id="9797882at2"/>
<gene>
    <name evidence="4" type="ORF">CGZ93_16635</name>
</gene>
<dbReference type="AlphaFoldDB" id="A0A255GNN4"/>
<keyword evidence="5" id="KW-1185">Reference proteome</keyword>
<comment type="caution">
    <text evidence="4">The sequence shown here is derived from an EMBL/GenBank/DDBJ whole genome shotgun (WGS) entry which is preliminary data.</text>
</comment>
<dbReference type="PANTHER" id="PTHR12304">
    <property type="entry name" value="INOSINE-URIDINE PREFERRING NUCLEOSIDE HYDROLASE"/>
    <property type="match status" value="1"/>
</dbReference>
<dbReference type="GO" id="GO:0005829">
    <property type="term" value="C:cytosol"/>
    <property type="evidence" value="ECO:0007669"/>
    <property type="project" value="TreeGrafter"/>
</dbReference>
<dbReference type="GO" id="GO:0008477">
    <property type="term" value="F:purine nucleosidase activity"/>
    <property type="evidence" value="ECO:0007669"/>
    <property type="project" value="TreeGrafter"/>
</dbReference>
<dbReference type="GO" id="GO:0006152">
    <property type="term" value="P:purine nucleoside catabolic process"/>
    <property type="evidence" value="ECO:0007669"/>
    <property type="project" value="TreeGrafter"/>
</dbReference>
<evidence type="ECO:0000259" key="3">
    <source>
        <dbReference type="Pfam" id="PF01156"/>
    </source>
</evidence>
<evidence type="ECO:0000313" key="5">
    <source>
        <dbReference type="Proteomes" id="UP000216311"/>
    </source>
</evidence>